<evidence type="ECO:0000256" key="8">
    <source>
        <dbReference type="ARBA" id="ARBA00023316"/>
    </source>
</evidence>
<dbReference type="GO" id="GO:0052861">
    <property type="term" value="F:endo-1,3(4)-beta-glucanase activity"/>
    <property type="evidence" value="ECO:0007669"/>
    <property type="project" value="InterPro"/>
</dbReference>
<dbReference type="SUPFAM" id="SSF49785">
    <property type="entry name" value="Galactose-binding domain-like"/>
    <property type="match status" value="1"/>
</dbReference>
<evidence type="ECO:0000313" key="14">
    <source>
        <dbReference type="Proteomes" id="UP000029833"/>
    </source>
</evidence>
<feature type="domain" description="Fibronectin type-III" evidence="11">
    <location>
        <begin position="802"/>
        <end position="890"/>
    </location>
</feature>
<dbReference type="SMART" id="SM00606">
    <property type="entry name" value="CBD_IV"/>
    <property type="match status" value="1"/>
</dbReference>
<feature type="domain" description="CBM6" evidence="12">
    <location>
        <begin position="995"/>
        <end position="1125"/>
    </location>
</feature>
<dbReference type="Gene3D" id="2.60.40.10">
    <property type="entry name" value="Immunoglobulins"/>
    <property type="match status" value="2"/>
</dbReference>
<dbReference type="EMBL" id="AXNT01000149">
    <property type="protein sequence ID" value="KGM00928.1"/>
    <property type="molecule type" value="Genomic_DNA"/>
</dbReference>
<keyword evidence="13" id="KW-0430">Lectin</keyword>
<dbReference type="STRING" id="1408250.Q760_05195"/>
<feature type="region of interest" description="Disordered" evidence="10">
    <location>
        <begin position="875"/>
        <end position="909"/>
    </location>
</feature>
<keyword evidence="7" id="KW-0326">Glycosidase</keyword>
<protein>
    <recommendedName>
        <fullName evidence="3">glucan endo-1,3-beta-D-glucosidase</fullName>
        <ecNumber evidence="3">3.2.1.39</ecNumber>
    </recommendedName>
</protein>
<dbReference type="PANTHER" id="PTHR31983">
    <property type="entry name" value="ENDO-1,3(4)-BETA-GLUCANASE 1"/>
    <property type="match status" value="1"/>
</dbReference>
<dbReference type="PROSITE" id="PS52008">
    <property type="entry name" value="GH81"/>
    <property type="match status" value="1"/>
</dbReference>
<proteinExistence type="inferred from homology"/>
<keyword evidence="14" id="KW-1185">Reference proteome</keyword>
<dbReference type="Proteomes" id="UP000029833">
    <property type="component" value="Unassembled WGS sequence"/>
</dbReference>
<evidence type="ECO:0000256" key="2">
    <source>
        <dbReference type="ARBA" id="ARBA00010730"/>
    </source>
</evidence>
<keyword evidence="5" id="KW-0378">Hydrolase</keyword>
<dbReference type="Pfam" id="PF03422">
    <property type="entry name" value="CBM_6"/>
    <property type="match status" value="1"/>
</dbReference>
<accession>A0A0A0B438</accession>
<dbReference type="GO" id="GO:0071555">
    <property type="term" value="P:cell wall organization"/>
    <property type="evidence" value="ECO:0007669"/>
    <property type="project" value="UniProtKB-KW"/>
</dbReference>
<gene>
    <name evidence="13" type="ORF">Q760_05195</name>
</gene>
<dbReference type="Pfam" id="PF00041">
    <property type="entry name" value="fn3"/>
    <property type="match status" value="2"/>
</dbReference>
<sequence length="1125" mass="117057">MSAGREPTTPTWRHRARPQGRVLVALVVLAALLAYVLQAAVAPRADAATVGAGSYAEGTPTGGAVPTECNGTPVTNPRAHVTSNFPAGAVPTNDWWTSLLWRKFDCASISENLMAHPLAFHAYTDGLGVSYPTTASISGTATGVGEYHYTYTEDFRLGIAGLSSDGKVDGYSDWTVSELWTNGSSSLRTTFGHGLPFVYATKTGGNATLTGKAVPTVWSNGGGAVGYTINGHDYAAFGPSGSTWTVSGSTLSSSLNGGSFFSVAVLPTSSGSSNADRVAALNAYAPYAHNHVTGTKVSWSYDEASARMTATYAFTTTARQGSGTGTVYALYPHQRDQLSGATPSAYSYVSPRGPMRVVIGSSQFQTVATFNGVLPQLANTGFPAGSADATQLNGYIEQVATSDPFAGFGDDTYWTGKAFGRISQVAHMANLTGNTAARDRLVSSMKTRLTDWMTASPGETTRSFWYNPAWGTLIGYPASYGSDTDLNDHHFHYGYYVVGAATVAQFDPAWAAESAYGGMVNTVIKDAANWDRSDTRFPFLRDFDIYAGHDWAAGHGAFGAGNNQESSSEGMNFASGLIQWGQVTGNKAVRDLGIYLYTTQASAIENYWFDTDDEAFPAAFGHSTVGMVWGDGGSYSTWFSAEPEMIQGINLLPSTAGHLYLGYDPAYITRNIAELERNNGGPATVWKDIIWEFQALADAPTALSQFRAQASSYAVEEGESKAHTFYWLKNLAGLGTVDRSVTANTPLHAVFVKNGVRTYQAANMSGSPITVRFSNGVTLNVPARSVTASTTSAPTDTTAPSVPAGLTASGTTSSATTLSWSASNDGPGGTGVASYEVLRGGSVVGTATGTTYTATGLSPATAYSFTVRAVDGAGNRSASSSAVSVTTSSSSTGGDTTAPSVPSGLGASGTTASTTTLSWNASTDAVGVTGYDVLRGGTVIGSTASRTFTVTGLSPATAYSFTVRAYDAAGNRSAASAAVAVTTSPSTSTGVDATSRIQAEAYSGMVGVQKEATQDVDGGENIAWIANGDYVRFDNVNFGTTPRGTFSARVASGAGGSVSGLVNVRLGSRTAPPIGSFAVGNTGGWQSWRTIPANIQATTGVHTVYLTFDSGQPADFLNVNWFTFS</sequence>
<evidence type="ECO:0000313" key="13">
    <source>
        <dbReference type="EMBL" id="KGM00928.1"/>
    </source>
</evidence>
<dbReference type="GO" id="GO:0042973">
    <property type="term" value="F:glucan endo-1,3-beta-D-glucosidase activity"/>
    <property type="evidence" value="ECO:0007669"/>
    <property type="project" value="UniProtKB-EC"/>
</dbReference>
<dbReference type="GO" id="GO:0000272">
    <property type="term" value="P:polysaccharide catabolic process"/>
    <property type="evidence" value="ECO:0007669"/>
    <property type="project" value="UniProtKB-KW"/>
</dbReference>
<comment type="catalytic activity">
    <reaction evidence="1">
        <text>Hydrolysis of (1-&gt;3)-beta-D-glucosidic linkages in (1-&gt;3)-beta-D-glucans.</text>
        <dbReference type="EC" id="3.2.1.39"/>
    </reaction>
</comment>
<dbReference type="CDD" id="cd00063">
    <property type="entry name" value="FN3"/>
    <property type="match status" value="2"/>
</dbReference>
<dbReference type="InterPro" id="IPR036116">
    <property type="entry name" value="FN3_sf"/>
</dbReference>
<dbReference type="InterPro" id="IPR006584">
    <property type="entry name" value="Cellulose-bd_IV"/>
</dbReference>
<dbReference type="PANTHER" id="PTHR31983:SF0">
    <property type="entry name" value="GLUCAN ENDO-1,3-BETA-D-GLUCOSIDASE 2"/>
    <property type="match status" value="1"/>
</dbReference>
<keyword evidence="4" id="KW-0732">Signal</keyword>
<dbReference type="CDD" id="cd04084">
    <property type="entry name" value="CBM6_xylanase-like"/>
    <property type="match status" value="1"/>
</dbReference>
<dbReference type="InterPro" id="IPR008979">
    <property type="entry name" value="Galactose-bd-like_sf"/>
</dbReference>
<organism evidence="13 14">
    <name type="scientific">Cellulomonas cellasea DSM 20118</name>
    <dbReference type="NCBI Taxonomy" id="1408250"/>
    <lineage>
        <taxon>Bacteria</taxon>
        <taxon>Bacillati</taxon>
        <taxon>Actinomycetota</taxon>
        <taxon>Actinomycetes</taxon>
        <taxon>Micrococcales</taxon>
        <taxon>Cellulomonadaceae</taxon>
        <taxon>Cellulomonas</taxon>
    </lineage>
</organism>
<feature type="region of interest" description="Disordered" evidence="10">
    <location>
        <begin position="786"/>
        <end position="810"/>
    </location>
</feature>
<dbReference type="InterPro" id="IPR003961">
    <property type="entry name" value="FN3_dom"/>
</dbReference>
<evidence type="ECO:0000256" key="10">
    <source>
        <dbReference type="SAM" id="MobiDB-lite"/>
    </source>
</evidence>
<evidence type="ECO:0000256" key="6">
    <source>
        <dbReference type="ARBA" id="ARBA00023277"/>
    </source>
</evidence>
<dbReference type="PROSITE" id="PS50853">
    <property type="entry name" value="FN3"/>
    <property type="match status" value="2"/>
</dbReference>
<evidence type="ECO:0000256" key="1">
    <source>
        <dbReference type="ARBA" id="ARBA00000382"/>
    </source>
</evidence>
<evidence type="ECO:0000256" key="4">
    <source>
        <dbReference type="ARBA" id="ARBA00022729"/>
    </source>
</evidence>
<dbReference type="InterPro" id="IPR040720">
    <property type="entry name" value="GH81_C"/>
</dbReference>
<evidence type="ECO:0000256" key="3">
    <source>
        <dbReference type="ARBA" id="ARBA00012780"/>
    </source>
</evidence>
<keyword evidence="6" id="KW-0119">Carbohydrate metabolism</keyword>
<keyword evidence="8" id="KW-0961">Cell wall biogenesis/degradation</keyword>
<evidence type="ECO:0000256" key="5">
    <source>
        <dbReference type="ARBA" id="ARBA00022801"/>
    </source>
</evidence>
<dbReference type="SUPFAM" id="SSF49265">
    <property type="entry name" value="Fibronectin type III"/>
    <property type="match status" value="2"/>
</dbReference>
<dbReference type="InterPro" id="IPR005084">
    <property type="entry name" value="CBM6"/>
</dbReference>
<evidence type="ECO:0000259" key="12">
    <source>
        <dbReference type="PROSITE" id="PS51175"/>
    </source>
</evidence>
<dbReference type="AlphaFoldDB" id="A0A0A0B438"/>
<dbReference type="InterPro" id="IPR005200">
    <property type="entry name" value="Endo-beta-glucanase"/>
</dbReference>
<dbReference type="RefSeq" id="WP_052104412.1">
    <property type="nucleotide sequence ID" value="NZ_AXNT01000149.1"/>
</dbReference>
<evidence type="ECO:0000256" key="7">
    <source>
        <dbReference type="ARBA" id="ARBA00023295"/>
    </source>
</evidence>
<feature type="domain" description="Fibronectin type-III" evidence="11">
    <location>
        <begin position="901"/>
        <end position="986"/>
    </location>
</feature>
<dbReference type="Pfam" id="PF17652">
    <property type="entry name" value="Glyco_hydro81C"/>
    <property type="match status" value="1"/>
</dbReference>
<dbReference type="EC" id="3.2.1.39" evidence="3"/>
<evidence type="ECO:0000259" key="11">
    <source>
        <dbReference type="PROSITE" id="PS50853"/>
    </source>
</evidence>
<dbReference type="SMART" id="SM00060">
    <property type="entry name" value="FN3"/>
    <property type="match status" value="2"/>
</dbReference>
<dbReference type="OrthoDB" id="5480482at2"/>
<comment type="similarity">
    <text evidence="2">Belongs to the glycosyl hydrolase 81 family.</text>
</comment>
<keyword evidence="9" id="KW-0624">Polysaccharide degradation</keyword>
<evidence type="ECO:0000256" key="9">
    <source>
        <dbReference type="ARBA" id="ARBA00023326"/>
    </source>
</evidence>
<comment type="caution">
    <text evidence="13">The sequence shown here is derived from an EMBL/GenBank/DDBJ whole genome shotgun (WGS) entry which is preliminary data.</text>
</comment>
<dbReference type="InterPro" id="IPR013783">
    <property type="entry name" value="Ig-like_fold"/>
</dbReference>
<dbReference type="GO" id="GO:0030246">
    <property type="term" value="F:carbohydrate binding"/>
    <property type="evidence" value="ECO:0007669"/>
    <property type="project" value="UniProtKB-KW"/>
</dbReference>
<name>A0A0A0B438_9CELL</name>
<dbReference type="Gene3D" id="2.60.120.260">
    <property type="entry name" value="Galactose-binding domain-like"/>
    <property type="match status" value="1"/>
</dbReference>
<reference evidence="13 14" key="1">
    <citation type="submission" date="2013-10" db="EMBL/GenBank/DDBJ databases">
        <authorList>
            <person name="Wang G."/>
            <person name="Zhuang W."/>
        </authorList>
    </citation>
    <scope>NUCLEOTIDE SEQUENCE [LARGE SCALE GENOMIC DNA]</scope>
    <source>
        <strain evidence="13 14">DSM 20118</strain>
    </source>
</reference>
<dbReference type="PROSITE" id="PS51175">
    <property type="entry name" value="CBM6"/>
    <property type="match status" value="1"/>
</dbReference>
<feature type="compositionally biased region" description="Low complexity" evidence="10">
    <location>
        <begin position="877"/>
        <end position="892"/>
    </location>
</feature>